<evidence type="ECO:0000256" key="2">
    <source>
        <dbReference type="ARBA" id="ARBA00022745"/>
    </source>
</evidence>
<feature type="region of interest" description="Disordered" evidence="9">
    <location>
        <begin position="1"/>
        <end position="92"/>
    </location>
</feature>
<comment type="caution">
    <text evidence="11">The sequence shown here is derived from an EMBL/GenBank/DDBJ whole genome shotgun (WGS) entry which is preliminary data.</text>
</comment>
<feature type="domain" description="AP2/ERF" evidence="10">
    <location>
        <begin position="220"/>
        <end position="277"/>
    </location>
</feature>
<gene>
    <name evidence="11" type="ORF">Ddye_018560</name>
</gene>
<dbReference type="SMART" id="SM00380">
    <property type="entry name" value="AP2"/>
    <property type="match status" value="1"/>
</dbReference>
<evidence type="ECO:0000256" key="6">
    <source>
        <dbReference type="ARBA" id="ARBA00023163"/>
    </source>
</evidence>
<comment type="subcellular location">
    <subcellularLocation>
        <location evidence="1">Nucleus</location>
    </subcellularLocation>
</comment>
<evidence type="ECO:0000256" key="5">
    <source>
        <dbReference type="ARBA" id="ARBA00023159"/>
    </source>
</evidence>
<dbReference type="SUPFAM" id="SSF54171">
    <property type="entry name" value="DNA-binding domain"/>
    <property type="match status" value="1"/>
</dbReference>
<organism evidence="11 12">
    <name type="scientific">Dipteronia dyeriana</name>
    <dbReference type="NCBI Taxonomy" id="168575"/>
    <lineage>
        <taxon>Eukaryota</taxon>
        <taxon>Viridiplantae</taxon>
        <taxon>Streptophyta</taxon>
        <taxon>Embryophyta</taxon>
        <taxon>Tracheophyta</taxon>
        <taxon>Spermatophyta</taxon>
        <taxon>Magnoliopsida</taxon>
        <taxon>eudicotyledons</taxon>
        <taxon>Gunneridae</taxon>
        <taxon>Pentapetalae</taxon>
        <taxon>rosids</taxon>
        <taxon>malvids</taxon>
        <taxon>Sapindales</taxon>
        <taxon>Sapindaceae</taxon>
        <taxon>Hippocastanoideae</taxon>
        <taxon>Acereae</taxon>
        <taxon>Dipteronia</taxon>
    </lineage>
</organism>
<dbReference type="AlphaFoldDB" id="A0AAD9UAQ5"/>
<dbReference type="InterPro" id="IPR016177">
    <property type="entry name" value="DNA-bd_dom_sf"/>
</dbReference>
<evidence type="ECO:0000256" key="9">
    <source>
        <dbReference type="SAM" id="MobiDB-lite"/>
    </source>
</evidence>
<sequence length="468" mass="52027">MAAAKNSSGKSRKGVDEMRGEGDWEIDKGKDVDISSFERGGQQWRPVFDGASLSQRPLKKIRSPERFQSSSSLTYQSPSSVSVSPSSASSATLGGPLPSSRLVFPFAFDTTSQQQQPVRFPQQFATSPSPLPIFRPPIQHQQQMISFSPQQQQQQQQQQSFNYPQFFTGENALLHQQYQQQLLHALSLSPRGRMMMMNRLGPDGRPIFRPQVQPFNTTKLYRGVRQRHWGKWVAEIRLPRNRTRLWLGTFDTAEDAALAYDREAFKLRGENARLNFPELFLNKDKEASTDPASDVTSPPTPRQSSSLKPGRSQNRNKQAQEALNVQATSTEPMPPPPPPQPQQPHEENPDSDSGFGSSEATASDDVQMVASGSGSGSGEGVSGSEELVWGDMADAWFNAIPEGWGPGSPVWDDLDTSNNLMIPSNHPFANPNQQVFNEADRHKQQDYSGSASSSSSCHMKPFFWKDQD</sequence>
<reference evidence="11" key="1">
    <citation type="journal article" date="2023" name="Plant J.">
        <title>Genome sequences and population genomics provide insights into the demographic history, inbreeding, and mutation load of two 'living fossil' tree species of Dipteronia.</title>
        <authorList>
            <person name="Feng Y."/>
            <person name="Comes H.P."/>
            <person name="Chen J."/>
            <person name="Zhu S."/>
            <person name="Lu R."/>
            <person name="Zhang X."/>
            <person name="Li P."/>
            <person name="Qiu J."/>
            <person name="Olsen K.M."/>
            <person name="Qiu Y."/>
        </authorList>
    </citation>
    <scope>NUCLEOTIDE SEQUENCE</scope>
    <source>
        <strain evidence="11">KIB01</strain>
    </source>
</reference>
<dbReference type="Proteomes" id="UP001280121">
    <property type="component" value="Unassembled WGS sequence"/>
</dbReference>
<evidence type="ECO:0000256" key="8">
    <source>
        <dbReference type="ARBA" id="ARBA00024343"/>
    </source>
</evidence>
<keyword evidence="2" id="KW-0936">Ethylene signaling pathway</keyword>
<dbReference type="EMBL" id="JANJYI010000005">
    <property type="protein sequence ID" value="KAK2651071.1"/>
    <property type="molecule type" value="Genomic_DNA"/>
</dbReference>
<evidence type="ECO:0000256" key="4">
    <source>
        <dbReference type="ARBA" id="ARBA00023125"/>
    </source>
</evidence>
<evidence type="ECO:0000313" key="11">
    <source>
        <dbReference type="EMBL" id="KAK2651071.1"/>
    </source>
</evidence>
<evidence type="ECO:0000313" key="12">
    <source>
        <dbReference type="Proteomes" id="UP001280121"/>
    </source>
</evidence>
<dbReference type="GO" id="GO:0003700">
    <property type="term" value="F:DNA-binding transcription factor activity"/>
    <property type="evidence" value="ECO:0007669"/>
    <property type="project" value="InterPro"/>
</dbReference>
<keyword evidence="3" id="KW-0805">Transcription regulation</keyword>
<dbReference type="Gene3D" id="3.30.730.10">
    <property type="entry name" value="AP2/ERF domain"/>
    <property type="match status" value="1"/>
</dbReference>
<keyword evidence="12" id="KW-1185">Reference proteome</keyword>
<keyword evidence="7" id="KW-0539">Nucleus</keyword>
<dbReference type="GO" id="GO:0000976">
    <property type="term" value="F:transcription cis-regulatory region binding"/>
    <property type="evidence" value="ECO:0007669"/>
    <property type="project" value="UniProtKB-ARBA"/>
</dbReference>
<feature type="region of interest" description="Disordered" evidence="9">
    <location>
        <begin position="284"/>
        <end position="362"/>
    </location>
</feature>
<dbReference type="FunFam" id="3.30.730.10:FF:000001">
    <property type="entry name" value="Ethylene-responsive transcription factor 2"/>
    <property type="match status" value="1"/>
</dbReference>
<feature type="compositionally biased region" description="Low complexity" evidence="9">
    <location>
        <begin position="68"/>
        <end position="92"/>
    </location>
</feature>
<dbReference type="PANTHER" id="PTHR31657:SF19">
    <property type="entry name" value="ETHYLENE-RESPONSIVE TRANSCRIPTION FACTOR ERF053"/>
    <property type="match status" value="1"/>
</dbReference>
<dbReference type="CDD" id="cd00018">
    <property type="entry name" value="AP2"/>
    <property type="match status" value="1"/>
</dbReference>
<dbReference type="GO" id="GO:0009873">
    <property type="term" value="P:ethylene-activated signaling pathway"/>
    <property type="evidence" value="ECO:0007669"/>
    <property type="project" value="UniProtKB-KW"/>
</dbReference>
<dbReference type="Pfam" id="PF00847">
    <property type="entry name" value="AP2"/>
    <property type="match status" value="1"/>
</dbReference>
<protein>
    <recommendedName>
        <fullName evidence="10">AP2/ERF domain-containing protein</fullName>
    </recommendedName>
</protein>
<proteinExistence type="inferred from homology"/>
<keyword evidence="6" id="KW-0804">Transcription</keyword>
<dbReference type="PROSITE" id="PS51032">
    <property type="entry name" value="AP2_ERF"/>
    <property type="match status" value="1"/>
</dbReference>
<dbReference type="InterPro" id="IPR036955">
    <property type="entry name" value="AP2/ERF_dom_sf"/>
</dbReference>
<accession>A0AAD9UAQ5</accession>
<evidence type="ECO:0000256" key="3">
    <source>
        <dbReference type="ARBA" id="ARBA00023015"/>
    </source>
</evidence>
<keyword evidence="5" id="KW-0010">Activator</keyword>
<feature type="compositionally biased region" description="Basic and acidic residues" evidence="9">
    <location>
        <begin position="13"/>
        <end position="33"/>
    </location>
</feature>
<dbReference type="PRINTS" id="PR00367">
    <property type="entry name" value="ETHRSPELEMNT"/>
</dbReference>
<feature type="compositionally biased region" description="Polar residues" evidence="9">
    <location>
        <begin position="290"/>
        <end position="331"/>
    </location>
</feature>
<dbReference type="InterPro" id="IPR051758">
    <property type="entry name" value="ERF/AP2-like"/>
</dbReference>
<name>A0AAD9UAQ5_9ROSI</name>
<feature type="region of interest" description="Disordered" evidence="9">
    <location>
        <begin position="437"/>
        <end position="468"/>
    </location>
</feature>
<evidence type="ECO:0000256" key="1">
    <source>
        <dbReference type="ARBA" id="ARBA00004123"/>
    </source>
</evidence>
<evidence type="ECO:0000259" key="10">
    <source>
        <dbReference type="PROSITE" id="PS51032"/>
    </source>
</evidence>
<dbReference type="GO" id="GO:0005634">
    <property type="term" value="C:nucleus"/>
    <property type="evidence" value="ECO:0007669"/>
    <property type="project" value="UniProtKB-SubCell"/>
</dbReference>
<dbReference type="InterPro" id="IPR001471">
    <property type="entry name" value="AP2/ERF_dom"/>
</dbReference>
<evidence type="ECO:0000256" key="7">
    <source>
        <dbReference type="ARBA" id="ARBA00023242"/>
    </source>
</evidence>
<keyword evidence="4" id="KW-0238">DNA-binding</keyword>
<dbReference type="PANTHER" id="PTHR31657">
    <property type="entry name" value="ETHYLENE-RESPONSIVE TRANSCRIPTION FACTOR ERF061"/>
    <property type="match status" value="1"/>
</dbReference>
<comment type="similarity">
    <text evidence="8">Belongs to the AP2/ERF transcription factor family. ERF subfamily.</text>
</comment>
<feature type="compositionally biased region" description="Pro residues" evidence="9">
    <location>
        <begin position="332"/>
        <end position="342"/>
    </location>
</feature>